<evidence type="ECO:0000256" key="5">
    <source>
        <dbReference type="ARBA" id="ARBA00023015"/>
    </source>
</evidence>
<keyword evidence="4" id="KW-0862">Zinc</keyword>
<keyword evidence="5" id="KW-0805">Transcription regulation</keyword>
<proteinExistence type="predicted"/>
<dbReference type="Gene3D" id="3.10.390.10">
    <property type="entry name" value="SAND domain-like"/>
    <property type="match status" value="1"/>
</dbReference>
<gene>
    <name evidence="12" type="ORF">LNINA_LOCUS13572</name>
</gene>
<dbReference type="InterPro" id="IPR010919">
    <property type="entry name" value="SAND-like_dom_sf"/>
</dbReference>
<keyword evidence="6" id="KW-0238">DNA-binding</keyword>
<evidence type="ECO:0000256" key="3">
    <source>
        <dbReference type="ARBA" id="ARBA00022771"/>
    </source>
</evidence>
<dbReference type="AlphaFoldDB" id="A0AAV1JZG8"/>
<feature type="domain" description="SAND" evidence="10">
    <location>
        <begin position="148"/>
        <end position="229"/>
    </location>
</feature>
<name>A0AAV1JZG8_9NEOP</name>
<evidence type="ECO:0000256" key="2">
    <source>
        <dbReference type="ARBA" id="ARBA00022723"/>
    </source>
</evidence>
<protein>
    <recommendedName>
        <fullName evidence="14">Deformed epidermal autoregulatory factor 1</fullName>
    </recommendedName>
</protein>
<evidence type="ECO:0000313" key="12">
    <source>
        <dbReference type="EMBL" id="CAK1554684.1"/>
    </source>
</evidence>
<dbReference type="SUPFAM" id="SSF144232">
    <property type="entry name" value="HIT/MYND zinc finger-like"/>
    <property type="match status" value="1"/>
</dbReference>
<dbReference type="InterPro" id="IPR000770">
    <property type="entry name" value="SAND_dom"/>
</dbReference>
<evidence type="ECO:0000256" key="4">
    <source>
        <dbReference type="ARBA" id="ARBA00022833"/>
    </source>
</evidence>
<evidence type="ECO:0000256" key="8">
    <source>
        <dbReference type="ARBA" id="ARBA00023242"/>
    </source>
</evidence>
<dbReference type="Pfam" id="PF01753">
    <property type="entry name" value="zf-MYND"/>
    <property type="match status" value="1"/>
</dbReference>
<dbReference type="PANTHER" id="PTHR10237">
    <property type="entry name" value="DEFORMED EPIDERMAL AUTOREGULATORY FACTOR 1 HOMOLOG SUPPRESSIN"/>
    <property type="match status" value="1"/>
</dbReference>
<dbReference type="PROSITE" id="PS01360">
    <property type="entry name" value="ZF_MYND_1"/>
    <property type="match status" value="1"/>
</dbReference>
<dbReference type="Gene3D" id="6.10.140.2220">
    <property type="match status" value="1"/>
</dbReference>
<dbReference type="GO" id="GO:0003677">
    <property type="term" value="F:DNA binding"/>
    <property type="evidence" value="ECO:0007669"/>
    <property type="project" value="UniProtKB-KW"/>
</dbReference>
<dbReference type="GO" id="GO:0005634">
    <property type="term" value="C:nucleus"/>
    <property type="evidence" value="ECO:0007669"/>
    <property type="project" value="TreeGrafter"/>
</dbReference>
<dbReference type="GO" id="GO:0008270">
    <property type="term" value="F:zinc ion binding"/>
    <property type="evidence" value="ECO:0007669"/>
    <property type="project" value="UniProtKB-KW"/>
</dbReference>
<evidence type="ECO:0000256" key="6">
    <source>
        <dbReference type="ARBA" id="ARBA00023125"/>
    </source>
</evidence>
<dbReference type="PROSITE" id="PS50864">
    <property type="entry name" value="SAND"/>
    <property type="match status" value="1"/>
</dbReference>
<organism evidence="12 13">
    <name type="scientific">Leptosia nina</name>
    <dbReference type="NCBI Taxonomy" id="320188"/>
    <lineage>
        <taxon>Eukaryota</taxon>
        <taxon>Metazoa</taxon>
        <taxon>Ecdysozoa</taxon>
        <taxon>Arthropoda</taxon>
        <taxon>Hexapoda</taxon>
        <taxon>Insecta</taxon>
        <taxon>Pterygota</taxon>
        <taxon>Neoptera</taxon>
        <taxon>Endopterygota</taxon>
        <taxon>Lepidoptera</taxon>
        <taxon>Glossata</taxon>
        <taxon>Ditrysia</taxon>
        <taxon>Papilionoidea</taxon>
        <taxon>Pieridae</taxon>
        <taxon>Pierinae</taxon>
        <taxon>Leptosia</taxon>
    </lineage>
</organism>
<keyword evidence="8" id="KW-0539">Nucleus</keyword>
<keyword evidence="7" id="KW-0804">Transcription</keyword>
<keyword evidence="2" id="KW-0479">Metal-binding</keyword>
<evidence type="ECO:0000256" key="1">
    <source>
        <dbReference type="ARBA" id="ARBA00022553"/>
    </source>
</evidence>
<dbReference type="Proteomes" id="UP001497472">
    <property type="component" value="Unassembled WGS sequence"/>
</dbReference>
<sequence length="479" mass="52699">MQVMANKRSSDAVVMPKTAEVNETDPLAIVAEHDNDDCTAVETVAVASSKTSSGLKLSNNSSGIITVPVSLPVGALVTGCSFNVIPSEPLPHFKPMLCVDNGFISSGSLNQKTKPTHIVIQDSVGSTLNDSKDSEEEILPFTRNANNQSWLNVASMPVLPIRCKNTSAELHKCKLGSGGRGKCIFYRSEWYTPSEFEALCGRASSKDWKRSIRFGGRSIQTLIEEGILKPHATSCTCGSCCDDLTATGPVRLFKPYQRKRRNQDSEDDQVKLSRKKRITEDSNIDNIHQTSNSNSKEDWQTLAVDLDNNEDYNLLTDDPTSEDISTSVEERKEIELPDMSSVIKRIEDIGQILLKLNGELKQCAEDVRLINTRQLEHIDRTTELLAAATNASSGVDGQVDGEEVSLQNSDSEGTKKCANCNRAASAECSLCRRTPYCSTYCQKKDWASHQIDCLRNVPQVFNSEGSSHQSIMLIVENPQ</sequence>
<evidence type="ECO:0000259" key="10">
    <source>
        <dbReference type="PROSITE" id="PS50864"/>
    </source>
</evidence>
<dbReference type="InterPro" id="IPR024119">
    <property type="entry name" value="TF_DEAF-1"/>
</dbReference>
<feature type="domain" description="MYND-type" evidence="11">
    <location>
        <begin position="417"/>
        <end position="453"/>
    </location>
</feature>
<comment type="caution">
    <text evidence="12">The sequence shown here is derived from an EMBL/GenBank/DDBJ whole genome shotgun (WGS) entry which is preliminary data.</text>
</comment>
<evidence type="ECO:0000256" key="7">
    <source>
        <dbReference type="ARBA" id="ARBA00023163"/>
    </source>
</evidence>
<evidence type="ECO:0008006" key="14">
    <source>
        <dbReference type="Google" id="ProtNLM"/>
    </source>
</evidence>
<dbReference type="Pfam" id="PF01342">
    <property type="entry name" value="SAND"/>
    <property type="match status" value="1"/>
</dbReference>
<dbReference type="EMBL" id="CAVLEF010000279">
    <property type="protein sequence ID" value="CAK1554684.1"/>
    <property type="molecule type" value="Genomic_DNA"/>
</dbReference>
<dbReference type="PROSITE" id="PS50865">
    <property type="entry name" value="ZF_MYND_2"/>
    <property type="match status" value="1"/>
</dbReference>
<dbReference type="SMART" id="SM00258">
    <property type="entry name" value="SAND"/>
    <property type="match status" value="1"/>
</dbReference>
<keyword evidence="13" id="KW-1185">Reference proteome</keyword>
<dbReference type="InterPro" id="IPR002893">
    <property type="entry name" value="Znf_MYND"/>
</dbReference>
<dbReference type="GO" id="GO:0000981">
    <property type="term" value="F:DNA-binding transcription factor activity, RNA polymerase II-specific"/>
    <property type="evidence" value="ECO:0007669"/>
    <property type="project" value="TreeGrafter"/>
</dbReference>
<dbReference type="SUPFAM" id="SSF63763">
    <property type="entry name" value="SAND domain-like"/>
    <property type="match status" value="1"/>
</dbReference>
<reference evidence="12 13" key="1">
    <citation type="submission" date="2023-11" db="EMBL/GenBank/DDBJ databases">
        <authorList>
            <person name="Okamura Y."/>
        </authorList>
    </citation>
    <scope>NUCLEOTIDE SEQUENCE [LARGE SCALE GENOMIC DNA]</scope>
</reference>
<evidence type="ECO:0000313" key="13">
    <source>
        <dbReference type="Proteomes" id="UP001497472"/>
    </source>
</evidence>
<keyword evidence="3 9" id="KW-0863">Zinc-finger</keyword>
<accession>A0AAV1JZG8</accession>
<evidence type="ECO:0000259" key="11">
    <source>
        <dbReference type="PROSITE" id="PS50865"/>
    </source>
</evidence>
<dbReference type="FunFam" id="3.10.390.10:FF:000004">
    <property type="entry name" value="Deformed epidermal autoregulatory factor 1"/>
    <property type="match status" value="1"/>
</dbReference>
<dbReference type="PANTHER" id="PTHR10237:SF1">
    <property type="entry name" value="DEFORMED EPIDERMAL AUTOREGULATORY FACTOR 1 HOMOLOG"/>
    <property type="match status" value="1"/>
</dbReference>
<keyword evidence="1" id="KW-0597">Phosphoprotein</keyword>
<evidence type="ECO:0000256" key="9">
    <source>
        <dbReference type="PROSITE-ProRule" id="PRU00134"/>
    </source>
</evidence>